<dbReference type="RefSeq" id="WP_093450038.1">
    <property type="nucleotide sequence ID" value="NZ_BAABWI010000001.1"/>
</dbReference>
<evidence type="ECO:0000256" key="1">
    <source>
        <dbReference type="SAM" id="SignalP"/>
    </source>
</evidence>
<dbReference type="OrthoDB" id="7875167at2"/>
<dbReference type="STRING" id="517719.SAMN05421762_0523"/>
<gene>
    <name evidence="2" type="ORF">SAMN05421762_0523</name>
</gene>
<proteinExistence type="predicted"/>
<organism evidence="2 3">
    <name type="scientific">Pseudooceanicola nitratireducens</name>
    <dbReference type="NCBI Taxonomy" id="517719"/>
    <lineage>
        <taxon>Bacteria</taxon>
        <taxon>Pseudomonadati</taxon>
        <taxon>Pseudomonadota</taxon>
        <taxon>Alphaproteobacteria</taxon>
        <taxon>Rhodobacterales</taxon>
        <taxon>Paracoccaceae</taxon>
        <taxon>Pseudooceanicola</taxon>
    </lineage>
</organism>
<reference evidence="2 3" key="1">
    <citation type="submission" date="2016-10" db="EMBL/GenBank/DDBJ databases">
        <authorList>
            <person name="de Groot N.N."/>
        </authorList>
    </citation>
    <scope>NUCLEOTIDE SEQUENCE [LARGE SCALE GENOMIC DNA]</scope>
    <source>
        <strain evidence="2 3">DSM 29619</strain>
    </source>
</reference>
<protein>
    <recommendedName>
        <fullName evidence="4">Secreted protein</fullName>
    </recommendedName>
</protein>
<evidence type="ECO:0000313" key="3">
    <source>
        <dbReference type="Proteomes" id="UP000231644"/>
    </source>
</evidence>
<feature type="signal peptide" evidence="1">
    <location>
        <begin position="1"/>
        <end position="22"/>
    </location>
</feature>
<dbReference type="AlphaFoldDB" id="A0A1I1ICB0"/>
<keyword evidence="3" id="KW-1185">Reference proteome</keyword>
<accession>A0A1I1ICB0</accession>
<evidence type="ECO:0008006" key="4">
    <source>
        <dbReference type="Google" id="ProtNLM"/>
    </source>
</evidence>
<feature type="chain" id="PRO_5014149406" description="Secreted protein" evidence="1">
    <location>
        <begin position="23"/>
        <end position="87"/>
    </location>
</feature>
<dbReference type="EMBL" id="FOLX01000001">
    <property type="protein sequence ID" value="SFC31838.1"/>
    <property type="molecule type" value="Genomic_DNA"/>
</dbReference>
<name>A0A1I1ICB0_9RHOB</name>
<dbReference type="Proteomes" id="UP000231644">
    <property type="component" value="Unassembled WGS sequence"/>
</dbReference>
<evidence type="ECO:0000313" key="2">
    <source>
        <dbReference type="EMBL" id="SFC31838.1"/>
    </source>
</evidence>
<sequence length="87" mass="9069">MTLLKIALIASALGLAAPEAQAAGTYKAPQVPASVQQHGSQWITTADGCSYSRTQAPGYPVQWVLILNPHHIGKPNAHAKCPPMLGG</sequence>
<keyword evidence="1" id="KW-0732">Signal</keyword>